<evidence type="ECO:0000313" key="3">
    <source>
        <dbReference type="Proteomes" id="UP000050525"/>
    </source>
</evidence>
<feature type="compositionally biased region" description="Basic and acidic residues" evidence="1">
    <location>
        <begin position="40"/>
        <end position="49"/>
    </location>
</feature>
<protein>
    <submittedName>
        <fullName evidence="2">Uncharacterized protein</fullName>
    </submittedName>
</protein>
<accession>A0A151P3X9</accession>
<name>A0A151P3X9_ALLMI</name>
<feature type="compositionally biased region" description="Polar residues" evidence="1">
    <location>
        <begin position="51"/>
        <end position="63"/>
    </location>
</feature>
<gene>
    <name evidence="2" type="ORF">Y1Q_0013674</name>
</gene>
<dbReference type="Proteomes" id="UP000050525">
    <property type="component" value="Unassembled WGS sequence"/>
</dbReference>
<feature type="region of interest" description="Disordered" evidence="1">
    <location>
        <begin position="40"/>
        <end position="77"/>
    </location>
</feature>
<evidence type="ECO:0000256" key="1">
    <source>
        <dbReference type="SAM" id="MobiDB-lite"/>
    </source>
</evidence>
<organism evidence="2 3">
    <name type="scientific">Alligator mississippiensis</name>
    <name type="common">American alligator</name>
    <dbReference type="NCBI Taxonomy" id="8496"/>
    <lineage>
        <taxon>Eukaryota</taxon>
        <taxon>Metazoa</taxon>
        <taxon>Chordata</taxon>
        <taxon>Craniata</taxon>
        <taxon>Vertebrata</taxon>
        <taxon>Euteleostomi</taxon>
        <taxon>Archelosauria</taxon>
        <taxon>Archosauria</taxon>
        <taxon>Crocodylia</taxon>
        <taxon>Alligatoridae</taxon>
        <taxon>Alligatorinae</taxon>
        <taxon>Alligator</taxon>
    </lineage>
</organism>
<sequence>MVAGGSTGNINLCGRNSSPDMGTFYEHVPTLIDQVELKHSDKNRLEGDNRGTGTLKTSQTATLQGPKIIVHSEETHS</sequence>
<dbReference type="AlphaFoldDB" id="A0A151P3X9"/>
<reference evidence="2 3" key="1">
    <citation type="journal article" date="2012" name="Genome Biol.">
        <title>Sequencing three crocodilian genomes to illuminate the evolution of archosaurs and amniotes.</title>
        <authorList>
            <person name="St John J.A."/>
            <person name="Braun E.L."/>
            <person name="Isberg S.R."/>
            <person name="Miles L.G."/>
            <person name="Chong A.Y."/>
            <person name="Gongora J."/>
            <person name="Dalzell P."/>
            <person name="Moran C."/>
            <person name="Bed'hom B."/>
            <person name="Abzhanov A."/>
            <person name="Burgess S.C."/>
            <person name="Cooksey A.M."/>
            <person name="Castoe T.A."/>
            <person name="Crawford N.G."/>
            <person name="Densmore L.D."/>
            <person name="Drew J.C."/>
            <person name="Edwards S.V."/>
            <person name="Faircloth B.C."/>
            <person name="Fujita M.K."/>
            <person name="Greenwold M.J."/>
            <person name="Hoffmann F.G."/>
            <person name="Howard J.M."/>
            <person name="Iguchi T."/>
            <person name="Janes D.E."/>
            <person name="Khan S.Y."/>
            <person name="Kohno S."/>
            <person name="de Koning A.J."/>
            <person name="Lance S.L."/>
            <person name="McCarthy F.M."/>
            <person name="McCormack J.E."/>
            <person name="Merchant M.E."/>
            <person name="Peterson D.G."/>
            <person name="Pollock D.D."/>
            <person name="Pourmand N."/>
            <person name="Raney B.J."/>
            <person name="Roessler K.A."/>
            <person name="Sanford J.R."/>
            <person name="Sawyer R.H."/>
            <person name="Schmidt C.J."/>
            <person name="Triplett E.W."/>
            <person name="Tuberville T.D."/>
            <person name="Venegas-Anaya M."/>
            <person name="Howard J.T."/>
            <person name="Jarvis E.D."/>
            <person name="Guillette L.J.Jr."/>
            <person name="Glenn T.C."/>
            <person name="Green R.E."/>
            <person name="Ray D.A."/>
        </authorList>
    </citation>
    <scope>NUCLEOTIDE SEQUENCE [LARGE SCALE GENOMIC DNA]</scope>
    <source>
        <strain evidence="2">KSC_2009_1</strain>
    </source>
</reference>
<proteinExistence type="predicted"/>
<keyword evidence="3" id="KW-1185">Reference proteome</keyword>
<evidence type="ECO:0000313" key="2">
    <source>
        <dbReference type="EMBL" id="KYO43680.1"/>
    </source>
</evidence>
<dbReference type="EMBL" id="AKHW03001146">
    <property type="protein sequence ID" value="KYO43680.1"/>
    <property type="molecule type" value="Genomic_DNA"/>
</dbReference>
<comment type="caution">
    <text evidence="2">The sequence shown here is derived from an EMBL/GenBank/DDBJ whole genome shotgun (WGS) entry which is preliminary data.</text>
</comment>